<gene>
    <name evidence="1" type="ORF">BV22DRAFT_1134511</name>
</gene>
<organism evidence="1 2">
    <name type="scientific">Leucogyrophana mollusca</name>
    <dbReference type="NCBI Taxonomy" id="85980"/>
    <lineage>
        <taxon>Eukaryota</taxon>
        <taxon>Fungi</taxon>
        <taxon>Dikarya</taxon>
        <taxon>Basidiomycota</taxon>
        <taxon>Agaricomycotina</taxon>
        <taxon>Agaricomycetes</taxon>
        <taxon>Agaricomycetidae</taxon>
        <taxon>Boletales</taxon>
        <taxon>Boletales incertae sedis</taxon>
        <taxon>Leucogyrophana</taxon>
    </lineage>
</organism>
<name>A0ACB8B1G4_9AGAM</name>
<protein>
    <submittedName>
        <fullName evidence="1">Uncharacterized protein</fullName>
    </submittedName>
</protein>
<evidence type="ECO:0000313" key="2">
    <source>
        <dbReference type="Proteomes" id="UP000790709"/>
    </source>
</evidence>
<proteinExistence type="predicted"/>
<keyword evidence="2" id="KW-1185">Reference proteome</keyword>
<dbReference type="EMBL" id="MU266771">
    <property type="protein sequence ID" value="KAH7918542.1"/>
    <property type="molecule type" value="Genomic_DNA"/>
</dbReference>
<sequence>MDEILNQVRSMEGALHFVEHHQRQVTTTRQSGYTQPSSSSSPKGYGSSKKRNDASHKGHQRFKIVRHGDQGEHPHNKGHSTNNRSGPAGPPRGSNQQRPYDEVVKDNSGQESQLDTDLEAHEVLELPQSEAGEEPQNKASVEQPLKGPQYETNEELTVKAANNYDNDNDEDVVYIWSMHDQFLEVDPMHQRNSEDMTVIYIHLFLQPLQDT</sequence>
<reference evidence="1" key="1">
    <citation type="journal article" date="2021" name="New Phytol.">
        <title>Evolutionary innovations through gain and loss of genes in the ectomycorrhizal Boletales.</title>
        <authorList>
            <person name="Wu G."/>
            <person name="Miyauchi S."/>
            <person name="Morin E."/>
            <person name="Kuo A."/>
            <person name="Drula E."/>
            <person name="Varga T."/>
            <person name="Kohler A."/>
            <person name="Feng B."/>
            <person name="Cao Y."/>
            <person name="Lipzen A."/>
            <person name="Daum C."/>
            <person name="Hundley H."/>
            <person name="Pangilinan J."/>
            <person name="Johnson J."/>
            <person name="Barry K."/>
            <person name="LaButti K."/>
            <person name="Ng V."/>
            <person name="Ahrendt S."/>
            <person name="Min B."/>
            <person name="Choi I.G."/>
            <person name="Park H."/>
            <person name="Plett J.M."/>
            <person name="Magnuson J."/>
            <person name="Spatafora J.W."/>
            <person name="Nagy L.G."/>
            <person name="Henrissat B."/>
            <person name="Grigoriev I.V."/>
            <person name="Yang Z.L."/>
            <person name="Xu J."/>
            <person name="Martin F.M."/>
        </authorList>
    </citation>
    <scope>NUCLEOTIDE SEQUENCE</scope>
    <source>
        <strain evidence="1">KUC20120723A-06</strain>
    </source>
</reference>
<evidence type="ECO:0000313" key="1">
    <source>
        <dbReference type="EMBL" id="KAH7918542.1"/>
    </source>
</evidence>
<comment type="caution">
    <text evidence="1">The sequence shown here is derived from an EMBL/GenBank/DDBJ whole genome shotgun (WGS) entry which is preliminary data.</text>
</comment>
<dbReference type="Proteomes" id="UP000790709">
    <property type="component" value="Unassembled WGS sequence"/>
</dbReference>
<accession>A0ACB8B1G4</accession>